<dbReference type="EMBL" id="CP009399">
    <property type="protein sequence ID" value="AIO00555.1"/>
    <property type="molecule type" value="Genomic_DNA"/>
</dbReference>
<keyword evidence="3" id="KW-0106">Calcium</keyword>
<evidence type="ECO:0000256" key="2">
    <source>
        <dbReference type="ARBA" id="ARBA00022737"/>
    </source>
</evidence>
<evidence type="ECO:0000256" key="1">
    <source>
        <dbReference type="ARBA" id="ARBA00022723"/>
    </source>
</evidence>
<dbReference type="OrthoDB" id="26525at2759"/>
<dbReference type="PANTHER" id="PTHR45942">
    <property type="entry name" value="PROTEIN PHOSPATASE 3 REGULATORY SUBUNIT B ALPHA ISOFORM TYPE 1"/>
    <property type="match status" value="1"/>
</dbReference>
<dbReference type="CDD" id="cd00051">
    <property type="entry name" value="EFh"/>
    <property type="match status" value="1"/>
</dbReference>
<dbReference type="PROSITE" id="PS50222">
    <property type="entry name" value="EF_HAND_2"/>
    <property type="match status" value="6"/>
</dbReference>
<dbReference type="Gene3D" id="1.10.238.10">
    <property type="entry name" value="EF-hand"/>
    <property type="match status" value="5"/>
</dbReference>
<protein>
    <submittedName>
        <fullName evidence="6">Calmodulin-related protein, putative</fullName>
    </submittedName>
</protein>
<feature type="domain" description="EF-hand" evidence="5">
    <location>
        <begin position="328"/>
        <end position="363"/>
    </location>
</feature>
<dbReference type="SUPFAM" id="SSF47473">
    <property type="entry name" value="EF-hand"/>
    <property type="match status" value="3"/>
</dbReference>
<dbReference type="InterPro" id="IPR002048">
    <property type="entry name" value="EF_hand_dom"/>
</dbReference>
<feature type="compositionally biased region" description="Polar residues" evidence="4">
    <location>
        <begin position="606"/>
        <end position="627"/>
    </location>
</feature>
<evidence type="ECO:0000256" key="3">
    <source>
        <dbReference type="ARBA" id="ARBA00022837"/>
    </source>
</evidence>
<dbReference type="Proteomes" id="UP000063063">
    <property type="component" value="Chromosome 30"/>
</dbReference>
<dbReference type="InterPro" id="IPR011992">
    <property type="entry name" value="EF-hand-dom_pair"/>
</dbReference>
<feature type="region of interest" description="Disordered" evidence="4">
    <location>
        <begin position="514"/>
        <end position="549"/>
    </location>
</feature>
<gene>
    <name evidence="6" type="ORF">LPMP_303330</name>
</gene>
<organism evidence="6 7">
    <name type="scientific">Leishmania panamensis</name>
    <dbReference type="NCBI Taxonomy" id="5679"/>
    <lineage>
        <taxon>Eukaryota</taxon>
        <taxon>Discoba</taxon>
        <taxon>Euglenozoa</taxon>
        <taxon>Kinetoplastea</taxon>
        <taxon>Metakinetoplastina</taxon>
        <taxon>Trypanosomatida</taxon>
        <taxon>Trypanosomatidae</taxon>
        <taxon>Leishmaniinae</taxon>
        <taxon>Leishmania</taxon>
        <taxon>Leishmania guyanensis species complex</taxon>
    </lineage>
</organism>
<dbReference type="eggNOG" id="KOG0027">
    <property type="taxonomic scope" value="Eukaryota"/>
</dbReference>
<feature type="domain" description="EF-hand" evidence="5">
    <location>
        <begin position="77"/>
        <end position="104"/>
    </location>
</feature>
<evidence type="ECO:0000259" key="5">
    <source>
        <dbReference type="PROSITE" id="PS50222"/>
    </source>
</evidence>
<feature type="domain" description="EF-hand" evidence="5">
    <location>
        <begin position="225"/>
        <end position="260"/>
    </location>
</feature>
<feature type="compositionally biased region" description="Acidic residues" evidence="4">
    <location>
        <begin position="514"/>
        <end position="525"/>
    </location>
</feature>
<dbReference type="GeneID" id="22577386"/>
<feature type="region of interest" description="Disordered" evidence="4">
    <location>
        <begin position="571"/>
        <end position="631"/>
    </location>
</feature>
<evidence type="ECO:0000313" key="6">
    <source>
        <dbReference type="EMBL" id="AIO00555.1"/>
    </source>
</evidence>
<dbReference type="GO" id="GO:0005509">
    <property type="term" value="F:calcium ion binding"/>
    <property type="evidence" value="ECO:0007669"/>
    <property type="project" value="InterPro"/>
</dbReference>
<dbReference type="KEGG" id="lpan:LPMP_303330"/>
<feature type="domain" description="EF-hand" evidence="5">
    <location>
        <begin position="29"/>
        <end position="64"/>
    </location>
</feature>
<dbReference type="VEuPathDB" id="TriTrypDB:LPMP_303330"/>
<dbReference type="InterPro" id="IPR018247">
    <property type="entry name" value="EF_Hand_1_Ca_BS"/>
</dbReference>
<keyword evidence="1" id="KW-0479">Metal-binding</keyword>
<keyword evidence="2" id="KW-0677">Repeat</keyword>
<feature type="compositionally biased region" description="Polar residues" evidence="4">
    <location>
        <begin position="528"/>
        <end position="543"/>
    </location>
</feature>
<proteinExistence type="predicted"/>
<dbReference type="Pfam" id="PF13499">
    <property type="entry name" value="EF-hand_7"/>
    <property type="match status" value="3"/>
</dbReference>
<dbReference type="AlphaFoldDB" id="A0A088RZ25"/>
<keyword evidence="7" id="KW-1185">Reference proteome</keyword>
<sequence length="725" mass="81093">MSVSEKSDGVMDGTVNPEVVTILRSLAPEEVDMLRDTFIYMDRDSDGFVSREEVMMQVAACVGAERFPPLQEYLVPLFQVADKDHDGRLSLTEFLMAFANGPGVVPAEVVNRCVADVRVRLTDEEISALQSNFSRIDANQDGVIDPEELEMALRAHLLAKFPDLTKEIFKEIVSVVMASADADQNGVLSLSEFIRSYQEDQGVLPATFLEPTQNDLIGARQLTDDEETVLREAFAVLDRNKDGYVDHEDLYRALWDTLSSTTEDQSQIHDLCNLIMMTSDRSKSGKLTITDFVRSFLRNIQLMQIPVSVAHERVRVACEKLQEMHDSGELERLVMVFEDLDSDGDGFVARSELVGLLKVLFCDAFPEWDKEMLTTVMTAIVVGAETNNGGQLSLEEFIRSFVEGSGALPLEAVYSWDSTARRDSSSPGSAPMQPLRRLSAATDADLILIGEAVRRLYTKNGADGAITEDELHTGIAQLYVNSPQHGEEMFQFALQQFVVPREDGRLMWSDNVVFEDEEDEEDEGVEASSRNRSSSALTCPLDNSSHRPHALVPVSATEVAEPTLYASPRLAGLSSGPLPNHRFSSPPADAREQTVAAPSQGRRDNSASYTQTQPKVVDEATSTSAASALQGRVTKRPSRVYKLYGSRANDVMLDEDLIRQFDHYDVEHKGYLDRETFKKIYVKMENYGLDPSPMEVDMRFRRYSKRSDKIFFDEFCILMLQRARL</sequence>
<dbReference type="VEuPathDB" id="TriTrypDB:LPAL13_300038200"/>
<name>A0A088RZ25_LEIPA</name>
<dbReference type="PROSITE" id="PS00018">
    <property type="entry name" value="EF_HAND_1"/>
    <property type="match status" value="7"/>
</dbReference>
<feature type="domain" description="EF-hand" evidence="5">
    <location>
        <begin position="124"/>
        <end position="159"/>
    </location>
</feature>
<dbReference type="RefSeq" id="XP_010701355.1">
    <property type="nucleotide sequence ID" value="XM_010703053.1"/>
</dbReference>
<dbReference type="SMART" id="SM00054">
    <property type="entry name" value="EFh"/>
    <property type="match status" value="7"/>
</dbReference>
<evidence type="ECO:0000256" key="4">
    <source>
        <dbReference type="SAM" id="MobiDB-lite"/>
    </source>
</evidence>
<feature type="domain" description="EF-hand" evidence="5">
    <location>
        <begin position="652"/>
        <end position="687"/>
    </location>
</feature>
<reference evidence="6 7" key="1">
    <citation type="journal article" date="2015" name="Sci. Rep.">
        <title>The genome of Leishmania panamensis: insights into genomics of the L. (Viannia) subgenus.</title>
        <authorList>
            <person name="Llanes A."/>
            <person name="Restrepo C.M."/>
            <person name="Vecchio G.D."/>
            <person name="Anguizola F.J."/>
            <person name="Lleonart R."/>
        </authorList>
    </citation>
    <scope>NUCLEOTIDE SEQUENCE [LARGE SCALE GENOMIC DNA]</scope>
    <source>
        <strain evidence="6 7">MHOM/PA/94/PSC-1</strain>
    </source>
</reference>
<accession>A0A088RZ25</accession>
<evidence type="ECO:0000313" key="7">
    <source>
        <dbReference type="Proteomes" id="UP000063063"/>
    </source>
</evidence>